<dbReference type="AlphaFoldDB" id="A0A1Y1JWI8"/>
<name>A0A1Y1JWI8_PLAGO</name>
<evidence type="ECO:0000313" key="2">
    <source>
        <dbReference type="EMBL" id="GAW84214.1"/>
    </source>
</evidence>
<keyword evidence="1" id="KW-0812">Transmembrane</keyword>
<accession>A0A1Y1JWI8</accession>
<keyword evidence="1" id="KW-0472">Membrane</keyword>
<dbReference type="Proteomes" id="UP000195521">
    <property type="component" value="Unassembled WGS sequence"/>
</dbReference>
<keyword evidence="1" id="KW-1133">Transmembrane helix</keyword>
<sequence>MNKKKSIFDFKDIFPKCIKDFNTIEKEKGNNVHNDKFYIVCYLIENELNIKMQGFINFCVYFSNYLERIIPKNVDNREPYCKYFNYLLKDVLYYLSSSSCSGEKKCYQEMIKVYKKKDMNNMNICDTFVKDLEDNVYKVLNYLNSLYNYLEVLKIDSSACESNTSCFRHYNDFLKKCDEMKNDSLNNVMGIIKEQFKYYVRIEREIIPVPKQLQSTPLITARKVIIIMCIITLAITFIPFILYKVNNKLNLHINTTCRTYLEPSLRELKKYWHKKIKQNLKLFNQFENSFEELMDKNSEKTYNTLYYP</sequence>
<evidence type="ECO:0000313" key="3">
    <source>
        <dbReference type="Proteomes" id="UP000195521"/>
    </source>
</evidence>
<dbReference type="EMBL" id="BDQF01000184">
    <property type="protein sequence ID" value="GAW84214.1"/>
    <property type="molecule type" value="Genomic_DNA"/>
</dbReference>
<protein>
    <submittedName>
        <fullName evidence="2">Variable surface protein</fullName>
    </submittedName>
</protein>
<reference evidence="3" key="1">
    <citation type="submission" date="2017-04" db="EMBL/GenBank/DDBJ databases">
        <title>Plasmodium gonderi genome.</title>
        <authorList>
            <person name="Arisue N."/>
            <person name="Honma H."/>
            <person name="Kawai S."/>
            <person name="Tougan T."/>
            <person name="Tanabe K."/>
            <person name="Horii T."/>
        </authorList>
    </citation>
    <scope>NUCLEOTIDE SEQUENCE [LARGE SCALE GENOMIC DNA]</scope>
    <source>
        <strain evidence="3">ATCC 30045</strain>
    </source>
</reference>
<proteinExistence type="predicted"/>
<comment type="caution">
    <text evidence="2">The sequence shown here is derived from an EMBL/GenBank/DDBJ whole genome shotgun (WGS) entry which is preliminary data.</text>
</comment>
<evidence type="ECO:0000256" key="1">
    <source>
        <dbReference type="SAM" id="Phobius"/>
    </source>
</evidence>
<organism evidence="2 3">
    <name type="scientific">Plasmodium gonderi</name>
    <dbReference type="NCBI Taxonomy" id="77519"/>
    <lineage>
        <taxon>Eukaryota</taxon>
        <taxon>Sar</taxon>
        <taxon>Alveolata</taxon>
        <taxon>Apicomplexa</taxon>
        <taxon>Aconoidasida</taxon>
        <taxon>Haemosporida</taxon>
        <taxon>Plasmodiidae</taxon>
        <taxon>Plasmodium</taxon>
        <taxon>Plasmodium (Plasmodium)</taxon>
    </lineage>
</organism>
<feature type="transmembrane region" description="Helical" evidence="1">
    <location>
        <begin position="224"/>
        <end position="243"/>
    </location>
</feature>
<keyword evidence="3" id="KW-1185">Reference proteome</keyword>
<dbReference type="RefSeq" id="XP_028546803.1">
    <property type="nucleotide sequence ID" value="XM_028691002.1"/>
</dbReference>
<gene>
    <name evidence="2" type="ORF">PGO_001740</name>
</gene>
<dbReference type="GeneID" id="39745022"/>